<reference evidence="5 6" key="1">
    <citation type="submission" date="2019-05" db="EMBL/GenBank/DDBJ databases">
        <title>Emergence of the Ug99 lineage of the wheat stem rust pathogen through somatic hybridization.</title>
        <authorList>
            <person name="Li F."/>
            <person name="Upadhyaya N.M."/>
            <person name="Sperschneider J."/>
            <person name="Matny O."/>
            <person name="Nguyen-Phuc H."/>
            <person name="Mago R."/>
            <person name="Raley C."/>
            <person name="Miller M.E."/>
            <person name="Silverstein K.A.T."/>
            <person name="Henningsen E."/>
            <person name="Hirsch C.D."/>
            <person name="Visser B."/>
            <person name="Pretorius Z.A."/>
            <person name="Steffenson B.J."/>
            <person name="Schwessinger B."/>
            <person name="Dodds P.N."/>
            <person name="Figueroa M."/>
        </authorList>
    </citation>
    <scope>NUCLEOTIDE SEQUENCE [LARGE SCALE GENOMIC DNA]</scope>
    <source>
        <strain evidence="3">21-0</strain>
        <strain evidence="4 6">Ug99</strain>
    </source>
</reference>
<feature type="signal peptide" evidence="2">
    <location>
        <begin position="1"/>
        <end position="22"/>
    </location>
</feature>
<evidence type="ECO:0000313" key="4">
    <source>
        <dbReference type="EMBL" id="KAA1093684.1"/>
    </source>
</evidence>
<dbReference type="Proteomes" id="UP000324748">
    <property type="component" value="Unassembled WGS sequence"/>
</dbReference>
<dbReference type="InterPro" id="IPR036749">
    <property type="entry name" value="Expansin_CBD_sf"/>
</dbReference>
<dbReference type="PANTHER" id="PTHR31836:SF21">
    <property type="entry name" value="EXPANSIN-LIKE PROTEIN 7"/>
    <property type="match status" value="1"/>
</dbReference>
<dbReference type="EMBL" id="VSWC01000080">
    <property type="protein sequence ID" value="KAA1092585.1"/>
    <property type="molecule type" value="Genomic_DNA"/>
</dbReference>
<keyword evidence="5" id="KW-1185">Reference proteome</keyword>
<organism evidence="3 5">
    <name type="scientific">Puccinia graminis f. sp. tritici</name>
    <dbReference type="NCBI Taxonomy" id="56615"/>
    <lineage>
        <taxon>Eukaryota</taxon>
        <taxon>Fungi</taxon>
        <taxon>Dikarya</taxon>
        <taxon>Basidiomycota</taxon>
        <taxon>Pucciniomycotina</taxon>
        <taxon>Pucciniomycetes</taxon>
        <taxon>Pucciniales</taxon>
        <taxon>Pucciniaceae</taxon>
        <taxon>Puccinia</taxon>
    </lineage>
</organism>
<evidence type="ECO:0008006" key="7">
    <source>
        <dbReference type="Google" id="ProtNLM"/>
    </source>
</evidence>
<proteinExistence type="predicted"/>
<protein>
    <recommendedName>
        <fullName evidence="7">Expansin-like EG45 domain-containing protein</fullName>
    </recommendedName>
</protein>
<dbReference type="EMBL" id="VDEP01000373">
    <property type="protein sequence ID" value="KAA1093684.1"/>
    <property type="molecule type" value="Genomic_DNA"/>
</dbReference>
<comment type="caution">
    <text evidence="3">The sequence shown here is derived from an EMBL/GenBank/DDBJ whole genome shotgun (WGS) entry which is preliminary data.</text>
</comment>
<dbReference type="PANTHER" id="PTHR31836">
    <property type="match status" value="1"/>
</dbReference>
<accession>A0A5B0NTQ0</accession>
<evidence type="ECO:0000313" key="6">
    <source>
        <dbReference type="Proteomes" id="UP000325313"/>
    </source>
</evidence>
<dbReference type="OrthoDB" id="2495887at2759"/>
<keyword evidence="1 2" id="KW-0732">Signal</keyword>
<dbReference type="SUPFAM" id="SSF50685">
    <property type="entry name" value="Barwin-like endoglucanases"/>
    <property type="match status" value="1"/>
</dbReference>
<gene>
    <name evidence="3" type="ORF">PGT21_007866</name>
    <name evidence="4" type="ORF">PGTUg99_019907</name>
</gene>
<dbReference type="Gene3D" id="2.60.40.760">
    <property type="entry name" value="Expansin, cellulose-binding-like domain"/>
    <property type="match status" value="1"/>
</dbReference>
<dbReference type="AlphaFoldDB" id="A0A5B0NTQ0"/>
<feature type="chain" id="PRO_5036137563" description="Expansin-like EG45 domain-containing protein" evidence="2">
    <location>
        <begin position="23"/>
        <end position="255"/>
    </location>
</feature>
<dbReference type="InterPro" id="IPR051477">
    <property type="entry name" value="Expansin_CellWall"/>
</dbReference>
<dbReference type="CDD" id="cd22271">
    <property type="entry name" value="DPBB_EXP_N-like"/>
    <property type="match status" value="1"/>
</dbReference>
<dbReference type="Gene3D" id="2.40.40.10">
    <property type="entry name" value="RlpA-like domain"/>
    <property type="match status" value="1"/>
</dbReference>
<name>A0A5B0NTQ0_PUCGR</name>
<sequence length="255" mass="26811">MFHATGLHLAVAIQCLFKVAMLFSSSNSFAGAVSVNTSLYGDGEQVFQGEATTWGANWPSGNCLFEKWPQPEGLGAIAMASNLWDSAGICGACISITGPSGDTHEGIVSDQCPSCKKDSLDLAPDLWKKVSNNQTPGILKISWKIVSCKFSTPIEFINKGGVSKDSTSVQVAGSNMPIESLEILPSGSNSSGTMPTGNWVKLVRQSSSNYFQPDPPSGLGAIGDLRVTCGDGKQIITKHVHLDQPLNTTAATGNC</sequence>
<dbReference type="InterPro" id="IPR036908">
    <property type="entry name" value="RlpA-like_sf"/>
</dbReference>
<evidence type="ECO:0000256" key="2">
    <source>
        <dbReference type="SAM" id="SignalP"/>
    </source>
</evidence>
<dbReference type="Proteomes" id="UP000325313">
    <property type="component" value="Unassembled WGS sequence"/>
</dbReference>
<evidence type="ECO:0000313" key="3">
    <source>
        <dbReference type="EMBL" id="KAA1092585.1"/>
    </source>
</evidence>
<evidence type="ECO:0000313" key="5">
    <source>
        <dbReference type="Proteomes" id="UP000324748"/>
    </source>
</evidence>
<evidence type="ECO:0000256" key="1">
    <source>
        <dbReference type="ARBA" id="ARBA00022729"/>
    </source>
</evidence>